<protein>
    <submittedName>
        <fullName evidence="1">Uncharacterized protein</fullName>
    </submittedName>
</protein>
<organism evidence="1">
    <name type="scientific">Hyperionvirus sp</name>
    <dbReference type="NCBI Taxonomy" id="2487770"/>
    <lineage>
        <taxon>Viruses</taxon>
        <taxon>Varidnaviria</taxon>
        <taxon>Bamfordvirae</taxon>
        <taxon>Nucleocytoviricota</taxon>
        <taxon>Megaviricetes</taxon>
        <taxon>Imitervirales</taxon>
        <taxon>Mimiviridae</taxon>
        <taxon>Klosneuvirinae</taxon>
    </lineage>
</organism>
<name>A0A3G5A8T8_9VIRU</name>
<dbReference type="EMBL" id="MK072392">
    <property type="protein sequence ID" value="AYV83686.1"/>
    <property type="molecule type" value="Genomic_DNA"/>
</dbReference>
<evidence type="ECO:0000313" key="1">
    <source>
        <dbReference type="EMBL" id="AYV83686.1"/>
    </source>
</evidence>
<reference evidence="1" key="1">
    <citation type="submission" date="2018-10" db="EMBL/GenBank/DDBJ databases">
        <title>Hidden diversity of soil giant viruses.</title>
        <authorList>
            <person name="Schulz F."/>
            <person name="Alteio L."/>
            <person name="Goudeau D."/>
            <person name="Ryan E.M."/>
            <person name="Malmstrom R.R."/>
            <person name="Blanchard J."/>
            <person name="Woyke T."/>
        </authorList>
    </citation>
    <scope>NUCLEOTIDE SEQUENCE</scope>
    <source>
        <strain evidence="1">HYV1</strain>
    </source>
</reference>
<proteinExistence type="predicted"/>
<gene>
    <name evidence="1" type="ORF">Hyperionvirus10_22</name>
</gene>
<sequence>MRSAEEKKTRLENKYQINLDRLQKENIDYDVIGDVNVFYNEKIVRLKSRASTDGGYISRGTTKEYLKAINYYQKKMRDQEAAKGQDTRARDKLIRELGKLSKAISVKILF</sequence>
<accession>A0A3G5A8T8</accession>